<dbReference type="GO" id="GO:0008237">
    <property type="term" value="F:metallopeptidase activity"/>
    <property type="evidence" value="ECO:0007669"/>
    <property type="project" value="UniProtKB-KW"/>
</dbReference>
<dbReference type="SUPFAM" id="SSF55486">
    <property type="entry name" value="Metalloproteases ('zincins'), catalytic domain"/>
    <property type="match status" value="1"/>
</dbReference>
<feature type="chain" id="PRO_5012509546" description="Peptidase M43 pregnancy-associated plasma-A domain-containing protein" evidence="10">
    <location>
        <begin position="20"/>
        <end position="327"/>
    </location>
</feature>
<dbReference type="InterPro" id="IPR008754">
    <property type="entry name" value="Peptidase_M43"/>
</dbReference>
<dbReference type="GO" id="GO:0046872">
    <property type="term" value="F:metal ion binding"/>
    <property type="evidence" value="ECO:0007669"/>
    <property type="project" value="UniProtKB-KW"/>
</dbReference>
<protein>
    <recommendedName>
        <fullName evidence="11">Peptidase M43 pregnancy-associated plasma-A domain-containing protein</fullName>
    </recommendedName>
</protein>
<comment type="caution">
    <text evidence="12">The sequence shown here is derived from an EMBL/GenBank/DDBJ whole genome shotgun (WGS) entry which is preliminary data.</text>
</comment>
<keyword evidence="6" id="KW-0862">Zinc</keyword>
<proteinExistence type="inferred from homology"/>
<dbReference type="OrthoDB" id="47886at2759"/>
<keyword evidence="8" id="KW-1015">Disulfide bond</keyword>
<keyword evidence="3" id="KW-0479">Metal-binding</keyword>
<evidence type="ECO:0000256" key="3">
    <source>
        <dbReference type="ARBA" id="ARBA00022723"/>
    </source>
</evidence>
<dbReference type="Pfam" id="PF05572">
    <property type="entry name" value="Peptidase_M43"/>
    <property type="match status" value="1"/>
</dbReference>
<dbReference type="Proteomes" id="UP000198406">
    <property type="component" value="Unassembled WGS sequence"/>
</dbReference>
<evidence type="ECO:0000256" key="2">
    <source>
        <dbReference type="ARBA" id="ARBA00022670"/>
    </source>
</evidence>
<dbReference type="AlphaFoldDB" id="A0A1Z5JHY9"/>
<feature type="signal peptide" evidence="10">
    <location>
        <begin position="1"/>
        <end position="19"/>
    </location>
</feature>
<accession>A0A1Z5JHY9</accession>
<evidence type="ECO:0000256" key="1">
    <source>
        <dbReference type="ARBA" id="ARBA00008721"/>
    </source>
</evidence>
<dbReference type="GO" id="GO:0006508">
    <property type="term" value="P:proteolysis"/>
    <property type="evidence" value="ECO:0007669"/>
    <property type="project" value="UniProtKB-KW"/>
</dbReference>
<gene>
    <name evidence="12" type="ORF">FisN_9Lh025</name>
</gene>
<dbReference type="EMBL" id="BDSP01000064">
    <property type="protein sequence ID" value="GAX13388.1"/>
    <property type="molecule type" value="Genomic_DNA"/>
</dbReference>
<evidence type="ECO:0000313" key="13">
    <source>
        <dbReference type="Proteomes" id="UP000198406"/>
    </source>
</evidence>
<comment type="similarity">
    <text evidence="1">Belongs to the peptidase M43B family.</text>
</comment>
<reference evidence="12 13" key="1">
    <citation type="journal article" date="2015" name="Plant Cell">
        <title>Oil accumulation by the oleaginous diatom Fistulifera solaris as revealed by the genome and transcriptome.</title>
        <authorList>
            <person name="Tanaka T."/>
            <person name="Maeda Y."/>
            <person name="Veluchamy A."/>
            <person name="Tanaka M."/>
            <person name="Abida H."/>
            <person name="Marechal E."/>
            <person name="Bowler C."/>
            <person name="Muto M."/>
            <person name="Sunaga Y."/>
            <person name="Tanaka M."/>
            <person name="Yoshino T."/>
            <person name="Taniguchi T."/>
            <person name="Fukuda Y."/>
            <person name="Nemoto M."/>
            <person name="Matsumoto M."/>
            <person name="Wong P.S."/>
            <person name="Aburatani S."/>
            <person name="Fujibuchi W."/>
        </authorList>
    </citation>
    <scope>NUCLEOTIDE SEQUENCE [LARGE SCALE GENOMIC DNA]</scope>
    <source>
        <strain evidence="12 13">JPCC DA0580</strain>
    </source>
</reference>
<evidence type="ECO:0000256" key="4">
    <source>
        <dbReference type="ARBA" id="ARBA00022729"/>
    </source>
</evidence>
<dbReference type="InParanoid" id="A0A1Z5JHY9"/>
<keyword evidence="4 10" id="KW-0732">Signal</keyword>
<evidence type="ECO:0000256" key="8">
    <source>
        <dbReference type="ARBA" id="ARBA00023157"/>
    </source>
</evidence>
<evidence type="ECO:0000256" key="9">
    <source>
        <dbReference type="SAM" id="MobiDB-lite"/>
    </source>
</evidence>
<feature type="domain" description="Peptidase M43 pregnancy-associated plasma-A" evidence="11">
    <location>
        <begin position="213"/>
        <end position="319"/>
    </location>
</feature>
<dbReference type="Gene3D" id="3.40.390.10">
    <property type="entry name" value="Collagenase (Catalytic Domain)"/>
    <property type="match status" value="1"/>
</dbReference>
<keyword evidence="2" id="KW-0645">Protease</keyword>
<evidence type="ECO:0000256" key="6">
    <source>
        <dbReference type="ARBA" id="ARBA00022833"/>
    </source>
</evidence>
<sequence>MMQIDSIIIGLLTASAVLAHNHEKHDDSHHLHHHHHLHHRRDLSDAPHGCGFQAPDVHSIEEMAVAQQERLSLAQYEQERRSNSNNRLFRCNPEDDIDDEDFGPENGGFVNITTYIHAIQKDNETGFLSDEILQENIDITNELLLSTGFQLNVVATNRVVDKTWYDSEWNTVEQNNREKKHRKGGFKTLNVYYKAARMFGGRYCGYANLAENAKVMGKGDGIVVDTDCATDKTTLAHEVGHWLNLLHTFDGGCSPGDLVDDTNAQSWYYGRTFGACPNPLPDSCPDRPGVDPLDNIMDYAPLGCDDVFTEGQARRMREAWRNIRSRS</sequence>
<feature type="region of interest" description="Disordered" evidence="9">
    <location>
        <begin position="23"/>
        <end position="50"/>
    </location>
</feature>
<dbReference type="PANTHER" id="PTHR47466:SF1">
    <property type="entry name" value="METALLOPROTEASE MEP1 (AFU_ORTHOLOGUE AFUA_1G07730)-RELATED"/>
    <property type="match status" value="1"/>
</dbReference>
<dbReference type="InterPro" id="IPR024079">
    <property type="entry name" value="MetalloPept_cat_dom_sf"/>
</dbReference>
<evidence type="ECO:0000256" key="7">
    <source>
        <dbReference type="ARBA" id="ARBA00023049"/>
    </source>
</evidence>
<evidence type="ECO:0000313" key="12">
    <source>
        <dbReference type="EMBL" id="GAX13388.1"/>
    </source>
</evidence>
<keyword evidence="5" id="KW-0378">Hydrolase</keyword>
<feature type="compositionally biased region" description="Basic residues" evidence="9">
    <location>
        <begin position="30"/>
        <end position="41"/>
    </location>
</feature>
<organism evidence="12 13">
    <name type="scientific">Fistulifera solaris</name>
    <name type="common">Oleaginous diatom</name>
    <dbReference type="NCBI Taxonomy" id="1519565"/>
    <lineage>
        <taxon>Eukaryota</taxon>
        <taxon>Sar</taxon>
        <taxon>Stramenopiles</taxon>
        <taxon>Ochrophyta</taxon>
        <taxon>Bacillariophyta</taxon>
        <taxon>Bacillariophyceae</taxon>
        <taxon>Bacillariophycidae</taxon>
        <taxon>Naviculales</taxon>
        <taxon>Naviculaceae</taxon>
        <taxon>Fistulifera</taxon>
    </lineage>
</organism>
<dbReference type="PANTHER" id="PTHR47466">
    <property type="match status" value="1"/>
</dbReference>
<keyword evidence="7" id="KW-0482">Metalloprotease</keyword>
<keyword evidence="13" id="KW-1185">Reference proteome</keyword>
<name>A0A1Z5JHY9_FISSO</name>
<evidence type="ECO:0000256" key="10">
    <source>
        <dbReference type="SAM" id="SignalP"/>
    </source>
</evidence>
<evidence type="ECO:0000259" key="11">
    <source>
        <dbReference type="Pfam" id="PF05572"/>
    </source>
</evidence>
<evidence type="ECO:0000256" key="5">
    <source>
        <dbReference type="ARBA" id="ARBA00022801"/>
    </source>
</evidence>